<evidence type="ECO:0000313" key="1">
    <source>
        <dbReference type="EMBL" id="PNT57112.1"/>
    </source>
</evidence>
<sequence>MAVPYPGRGHVNPMMNLCKLFTVFKETGYSPNFFFVTGEWLGLIDSNTKNSTIQFASIPNVIPSELVRGADSTRL</sequence>
<dbReference type="HOGENOM" id="CLU_2675641_0_0_1"/>
<dbReference type="Gene3D" id="3.40.50.2000">
    <property type="entry name" value="Glycogen Phosphorylase B"/>
    <property type="match status" value="1"/>
</dbReference>
<keyword evidence="2" id="KW-1185">Reference proteome</keyword>
<dbReference type="Proteomes" id="UP000006729">
    <property type="component" value="Chromosome 1"/>
</dbReference>
<proteinExistence type="predicted"/>
<dbReference type="eggNOG" id="KOG1192">
    <property type="taxonomic scope" value="Eukaryota"/>
</dbReference>
<dbReference type="EMBL" id="CM009290">
    <property type="protein sequence ID" value="PNT57112.1"/>
    <property type="molecule type" value="Genomic_DNA"/>
</dbReference>
<name>B9GH65_POPTR</name>
<organism evidence="1 2">
    <name type="scientific">Populus trichocarpa</name>
    <name type="common">Western balsam poplar</name>
    <name type="synonym">Populus balsamifera subsp. trichocarpa</name>
    <dbReference type="NCBI Taxonomy" id="3694"/>
    <lineage>
        <taxon>Eukaryota</taxon>
        <taxon>Viridiplantae</taxon>
        <taxon>Streptophyta</taxon>
        <taxon>Embryophyta</taxon>
        <taxon>Tracheophyta</taxon>
        <taxon>Spermatophyta</taxon>
        <taxon>Magnoliopsida</taxon>
        <taxon>eudicotyledons</taxon>
        <taxon>Gunneridae</taxon>
        <taxon>Pentapetalae</taxon>
        <taxon>rosids</taxon>
        <taxon>fabids</taxon>
        <taxon>Malpighiales</taxon>
        <taxon>Salicaceae</taxon>
        <taxon>Saliceae</taxon>
        <taxon>Populus</taxon>
    </lineage>
</organism>
<protein>
    <submittedName>
        <fullName evidence="1">Uncharacterized protein</fullName>
    </submittedName>
</protein>
<dbReference type="STRING" id="3694.B9GH65"/>
<dbReference type="InParanoid" id="B9GH65"/>
<reference evidence="1 2" key="1">
    <citation type="journal article" date="2006" name="Science">
        <title>The genome of black cottonwood, Populus trichocarpa (Torr. &amp; Gray).</title>
        <authorList>
            <person name="Tuskan G.A."/>
            <person name="Difazio S."/>
            <person name="Jansson S."/>
            <person name="Bohlmann J."/>
            <person name="Grigoriev I."/>
            <person name="Hellsten U."/>
            <person name="Putnam N."/>
            <person name="Ralph S."/>
            <person name="Rombauts S."/>
            <person name="Salamov A."/>
            <person name="Schein J."/>
            <person name="Sterck L."/>
            <person name="Aerts A."/>
            <person name="Bhalerao R.R."/>
            <person name="Bhalerao R.P."/>
            <person name="Blaudez D."/>
            <person name="Boerjan W."/>
            <person name="Brun A."/>
            <person name="Brunner A."/>
            <person name="Busov V."/>
            <person name="Campbell M."/>
            <person name="Carlson J."/>
            <person name="Chalot M."/>
            <person name="Chapman J."/>
            <person name="Chen G.L."/>
            <person name="Cooper D."/>
            <person name="Coutinho P.M."/>
            <person name="Couturier J."/>
            <person name="Covert S."/>
            <person name="Cronk Q."/>
            <person name="Cunningham R."/>
            <person name="Davis J."/>
            <person name="Degroeve S."/>
            <person name="Dejardin A."/>
            <person name="Depamphilis C."/>
            <person name="Detter J."/>
            <person name="Dirks B."/>
            <person name="Dubchak I."/>
            <person name="Duplessis S."/>
            <person name="Ehlting J."/>
            <person name="Ellis B."/>
            <person name="Gendler K."/>
            <person name="Goodstein D."/>
            <person name="Gribskov M."/>
            <person name="Grimwood J."/>
            <person name="Groover A."/>
            <person name="Gunter L."/>
            <person name="Hamberger B."/>
            <person name="Heinze B."/>
            <person name="Helariutta Y."/>
            <person name="Henrissat B."/>
            <person name="Holligan D."/>
            <person name="Holt R."/>
            <person name="Huang W."/>
            <person name="Islam-Faridi N."/>
            <person name="Jones S."/>
            <person name="Jones-Rhoades M."/>
            <person name="Jorgensen R."/>
            <person name="Joshi C."/>
            <person name="Kangasjarvi J."/>
            <person name="Karlsson J."/>
            <person name="Kelleher C."/>
            <person name="Kirkpatrick R."/>
            <person name="Kirst M."/>
            <person name="Kohler A."/>
            <person name="Kalluri U."/>
            <person name="Larimer F."/>
            <person name="Leebens-Mack J."/>
            <person name="Leple J.C."/>
            <person name="Locascio P."/>
            <person name="Lou Y."/>
            <person name="Lucas S."/>
            <person name="Martin F."/>
            <person name="Montanini B."/>
            <person name="Napoli C."/>
            <person name="Nelson D.R."/>
            <person name="Nelson C."/>
            <person name="Nieminen K."/>
            <person name="Nilsson O."/>
            <person name="Pereda V."/>
            <person name="Peter G."/>
            <person name="Philippe R."/>
            <person name="Pilate G."/>
            <person name="Poliakov A."/>
            <person name="Razumovskaya J."/>
            <person name="Richardson P."/>
            <person name="Rinaldi C."/>
            <person name="Ritland K."/>
            <person name="Rouze P."/>
            <person name="Ryaboy D."/>
            <person name="Schmutz J."/>
            <person name="Schrader J."/>
            <person name="Segerman B."/>
            <person name="Shin H."/>
            <person name="Siddiqui A."/>
            <person name="Sterky F."/>
            <person name="Terry A."/>
            <person name="Tsai C.J."/>
            <person name="Uberbacher E."/>
            <person name="Unneberg P."/>
            <person name="Vahala J."/>
            <person name="Wall K."/>
            <person name="Wessler S."/>
            <person name="Yang G."/>
            <person name="Yin T."/>
            <person name="Douglas C."/>
            <person name="Marra M."/>
            <person name="Sandberg G."/>
            <person name="Van de Peer Y."/>
            <person name="Rokhsar D."/>
        </authorList>
    </citation>
    <scope>NUCLEOTIDE SEQUENCE [LARGE SCALE GENOMIC DNA]</scope>
    <source>
        <strain evidence="2">cv. Nisqually</strain>
    </source>
</reference>
<gene>
    <name evidence="1" type="ORF">POPTR_001G282000</name>
</gene>
<evidence type="ECO:0000313" key="2">
    <source>
        <dbReference type="Proteomes" id="UP000006729"/>
    </source>
</evidence>
<accession>B9GH65</accession>
<dbReference type="AlphaFoldDB" id="B9GH65"/>